<evidence type="ECO:0000313" key="2">
    <source>
        <dbReference type="Proteomes" id="UP001186944"/>
    </source>
</evidence>
<name>A0AA89BTH6_PINIB</name>
<dbReference type="AlphaFoldDB" id="A0AA89BTH6"/>
<dbReference type="Gene3D" id="1.25.40.10">
    <property type="entry name" value="Tetratricopeptide repeat domain"/>
    <property type="match status" value="1"/>
</dbReference>
<reference evidence="1" key="1">
    <citation type="submission" date="2019-08" db="EMBL/GenBank/DDBJ databases">
        <title>The improved chromosome-level genome for the pearl oyster Pinctada fucata martensii using PacBio sequencing and Hi-C.</title>
        <authorList>
            <person name="Zheng Z."/>
        </authorList>
    </citation>
    <scope>NUCLEOTIDE SEQUENCE</scope>
    <source>
        <strain evidence="1">ZZ-2019</strain>
        <tissue evidence="1">Adductor muscle</tissue>
    </source>
</reference>
<comment type="caution">
    <text evidence="1">The sequence shown here is derived from an EMBL/GenBank/DDBJ whole genome shotgun (WGS) entry which is preliminary data.</text>
</comment>
<sequence length="142" mass="15259">MALKKELDFHRATDNFAMINRLVVGTVLVYLQSEDPIAAERFYQNVSDTMGGSLGGTEEAGIVEDLLLAYNDGDEEKAREVLNRPYVRYMDNCFAKIAKGLNIPGGMGGGGKSVAGIQTVEELAAGVTSKAQIDDDLDDGLL</sequence>
<proteinExistence type="predicted"/>
<dbReference type="Proteomes" id="UP001186944">
    <property type="component" value="Unassembled WGS sequence"/>
</dbReference>
<dbReference type="EMBL" id="VSWD01000012">
    <property type="protein sequence ID" value="KAK3086731.1"/>
    <property type="molecule type" value="Genomic_DNA"/>
</dbReference>
<evidence type="ECO:0000313" key="1">
    <source>
        <dbReference type="EMBL" id="KAK3086731.1"/>
    </source>
</evidence>
<gene>
    <name evidence="1" type="ORF">FSP39_022597</name>
</gene>
<organism evidence="1 2">
    <name type="scientific">Pinctada imbricata</name>
    <name type="common">Atlantic pearl-oyster</name>
    <name type="synonym">Pinctada martensii</name>
    <dbReference type="NCBI Taxonomy" id="66713"/>
    <lineage>
        <taxon>Eukaryota</taxon>
        <taxon>Metazoa</taxon>
        <taxon>Spiralia</taxon>
        <taxon>Lophotrochozoa</taxon>
        <taxon>Mollusca</taxon>
        <taxon>Bivalvia</taxon>
        <taxon>Autobranchia</taxon>
        <taxon>Pteriomorphia</taxon>
        <taxon>Pterioida</taxon>
        <taxon>Pterioidea</taxon>
        <taxon>Pteriidae</taxon>
        <taxon>Pinctada</taxon>
    </lineage>
</organism>
<keyword evidence="2" id="KW-1185">Reference proteome</keyword>
<protein>
    <submittedName>
        <fullName evidence="1">Uncharacterized protein</fullName>
    </submittedName>
</protein>
<accession>A0AA89BTH6</accession>
<dbReference type="InterPro" id="IPR011990">
    <property type="entry name" value="TPR-like_helical_dom_sf"/>
</dbReference>